<dbReference type="EMBL" id="JAPDRQ010000128">
    <property type="protein sequence ID" value="KAJ9654207.1"/>
    <property type="molecule type" value="Genomic_DNA"/>
</dbReference>
<protein>
    <submittedName>
        <fullName evidence="1">Uncharacterized protein</fullName>
    </submittedName>
</protein>
<keyword evidence="2" id="KW-1185">Reference proteome</keyword>
<comment type="caution">
    <text evidence="1">The sequence shown here is derived from an EMBL/GenBank/DDBJ whole genome shotgun (WGS) entry which is preliminary data.</text>
</comment>
<proteinExistence type="predicted"/>
<reference evidence="1" key="1">
    <citation type="submission" date="2022-10" db="EMBL/GenBank/DDBJ databases">
        <title>Culturing micro-colonial fungi from biological soil crusts in the Mojave desert and describing Neophaeococcomyces mojavensis, and introducing the new genera and species Taxawa tesnikishii.</title>
        <authorList>
            <person name="Kurbessoian T."/>
            <person name="Stajich J.E."/>
        </authorList>
    </citation>
    <scope>NUCLEOTIDE SEQUENCE</scope>
    <source>
        <strain evidence="1">JES_112</strain>
    </source>
</reference>
<sequence>MYFFLTKHQVMTRILWLSITVLASSFLYINAAWIQQKFCPSGDSLILGHICPNLAPKTWNLLYHLGGNGPWVARVSEGHFDRLPLKCEVDQVHMIARHAERFPTENAGARHLALMGRLKAPGIHLKGRLEFLNDWTYFTNIDSPEFEKLTSKGPYAGTVQARITGRKLRKSYDALVNPNKTTNFWTCSSDRDVATARNFADGFFGSSWEEQLSAKLHIIPEDADRGADTLTPGDTCLRYIEDKAYGHDRGYAELAKWQESFTNPIAERLAEDAGGLSFSPLEVYGMMEMCGFEILARGSSPWCDIFTQQEWLDFEYGRDLLHFYRAGPGNDYAGTMGWLWLNATTALLANDDAIGVYFSFVHDGDIVPLLATLGILDEPKNAGFLPNDRVKTDRKWKTSDVVPMGGRLIFERVTCSNTGLGQNLRRSYVRLSINDGVVDLEKSMLGGGLARSVGMTQWKKMVQEKGEKYGNFKEVCGLSHDAPSGISFLQPQYL</sequence>
<evidence type="ECO:0000313" key="1">
    <source>
        <dbReference type="EMBL" id="KAJ9654207.1"/>
    </source>
</evidence>
<dbReference type="Proteomes" id="UP001172386">
    <property type="component" value="Unassembled WGS sequence"/>
</dbReference>
<accession>A0ACC3A275</accession>
<gene>
    <name evidence="1" type="ORF">H2198_006723</name>
</gene>
<name>A0ACC3A275_9EURO</name>
<evidence type="ECO:0000313" key="2">
    <source>
        <dbReference type="Proteomes" id="UP001172386"/>
    </source>
</evidence>
<organism evidence="1 2">
    <name type="scientific">Neophaeococcomyces mojaviensis</name>
    <dbReference type="NCBI Taxonomy" id="3383035"/>
    <lineage>
        <taxon>Eukaryota</taxon>
        <taxon>Fungi</taxon>
        <taxon>Dikarya</taxon>
        <taxon>Ascomycota</taxon>
        <taxon>Pezizomycotina</taxon>
        <taxon>Eurotiomycetes</taxon>
        <taxon>Chaetothyriomycetidae</taxon>
        <taxon>Chaetothyriales</taxon>
        <taxon>Chaetothyriales incertae sedis</taxon>
        <taxon>Neophaeococcomyces</taxon>
    </lineage>
</organism>